<dbReference type="NCBIfam" id="TIGR00813">
    <property type="entry name" value="sss"/>
    <property type="match status" value="1"/>
</dbReference>
<dbReference type="OrthoDB" id="9789704at2"/>
<evidence type="ECO:0000256" key="7">
    <source>
        <dbReference type="ARBA" id="ARBA00022989"/>
    </source>
</evidence>
<dbReference type="GO" id="GO:0015193">
    <property type="term" value="F:L-proline transmembrane transporter activity"/>
    <property type="evidence" value="ECO:0007669"/>
    <property type="project" value="TreeGrafter"/>
</dbReference>
<dbReference type="EMBL" id="CP022356">
    <property type="protein sequence ID" value="ASK79040.1"/>
    <property type="molecule type" value="Genomic_DNA"/>
</dbReference>
<dbReference type="InterPro" id="IPR001734">
    <property type="entry name" value="Na/solute_symporter"/>
</dbReference>
<dbReference type="Gene3D" id="1.20.1730.10">
    <property type="entry name" value="Sodium/glucose cotransporter"/>
    <property type="match status" value="1"/>
</dbReference>
<accession>A0A220VFK3</accession>
<dbReference type="Proteomes" id="UP000242175">
    <property type="component" value="Chromosome small"/>
</dbReference>
<keyword evidence="8 14" id="KW-0915">Sodium</keyword>
<gene>
    <name evidence="15" type="primary">putP</name>
    <name evidence="15" type="ORF">CF386_08200</name>
</gene>
<proteinExistence type="inferred from homology"/>
<evidence type="ECO:0000256" key="5">
    <source>
        <dbReference type="ARBA" id="ARBA00022692"/>
    </source>
</evidence>
<feature type="transmembrane region" description="Helical" evidence="14">
    <location>
        <begin position="123"/>
        <end position="148"/>
    </location>
</feature>
<dbReference type="KEGG" id="pmai:CF386_08200"/>
<evidence type="ECO:0000256" key="11">
    <source>
        <dbReference type="ARBA" id="ARBA00023201"/>
    </source>
</evidence>
<dbReference type="Pfam" id="PF00474">
    <property type="entry name" value="SSF"/>
    <property type="match status" value="1"/>
</dbReference>
<feature type="transmembrane region" description="Helical" evidence="14">
    <location>
        <begin position="361"/>
        <end position="380"/>
    </location>
</feature>
<keyword evidence="3 14" id="KW-0813">Transport</keyword>
<evidence type="ECO:0000313" key="15">
    <source>
        <dbReference type="EMBL" id="ASK79040.1"/>
    </source>
</evidence>
<dbReference type="GO" id="GO:0005886">
    <property type="term" value="C:plasma membrane"/>
    <property type="evidence" value="ECO:0007669"/>
    <property type="project" value="UniProtKB-SubCell"/>
</dbReference>
<feature type="transmembrane region" description="Helical" evidence="14">
    <location>
        <begin position="55"/>
        <end position="84"/>
    </location>
</feature>
<sequence>MIISIVFCTYISIIFFIGIVSYFYTQNLKDYMLGGRSLSGPIAALGAGASDMSSWLLLALPGAVFVNGLNEIWLPIGLVLGAYLNWKVVAKRLRIYTEIAKDSITIPAFLDNRFEDSTGMLRLLTAAVILIFFTFYTASGFVAGGLLFSSTFNVNYEYGMYITAIVVLVYTSIGGFLAISWIDFFQGCLMFVALLVVPAVIFNNLEGYSHIINGIDTKSPELLNPFYNISIASTLSLLAWGLGYFGQPHILVRFMATKNEKVIPQARIICMSWMSLALVGAVLTGIFSIVFFQGTLIKSPETIFIILSKTLFNPWIGGILLAAVLSATMSTASAQLLASSSAVVEDFYHKFLRKNAGSKELLITSRIIVTLITIVAVFMAHDPKSSILNLVGHAWAGLGASFGPIIIISLFWRNVNWYGALSGIIVGALVVIIWPMMKSFSPIFEVYELLPGFVLSFLAIVIFSKVFKDKNSEKSRSCLIPLKKSFNK</sequence>
<dbReference type="RefSeq" id="WP_089073948.1">
    <property type="nucleotide sequence ID" value="NZ_CP022356.1"/>
</dbReference>
<comment type="similarity">
    <text evidence="2 13">Belongs to the sodium:solute symporter (SSF) (TC 2.A.21) family.</text>
</comment>
<dbReference type="InterPro" id="IPR011851">
    <property type="entry name" value="Na/Pro_symporter"/>
</dbReference>
<keyword evidence="14" id="KW-0997">Cell inner membrane</keyword>
<dbReference type="NCBIfam" id="TIGR02121">
    <property type="entry name" value="Na_Pro_sym"/>
    <property type="match status" value="1"/>
</dbReference>
<comment type="subcellular location">
    <subcellularLocation>
        <location evidence="14">Cell inner membrane</location>
        <topology evidence="14">Multi-pass membrane protein</topology>
    </subcellularLocation>
    <subcellularLocation>
        <location evidence="1">Cell membrane</location>
        <topology evidence="1">Multi-pass membrane protein</topology>
    </subcellularLocation>
</comment>
<evidence type="ECO:0000256" key="14">
    <source>
        <dbReference type="RuleBase" id="RU366012"/>
    </source>
</evidence>
<dbReference type="InterPro" id="IPR038377">
    <property type="entry name" value="Na/Glc_symporter_sf"/>
</dbReference>
<evidence type="ECO:0000313" key="16">
    <source>
        <dbReference type="Proteomes" id="UP000242175"/>
    </source>
</evidence>
<evidence type="ECO:0000256" key="9">
    <source>
        <dbReference type="ARBA" id="ARBA00023065"/>
    </source>
</evidence>
<feature type="transmembrane region" description="Helical" evidence="14">
    <location>
        <begin position="225"/>
        <end position="245"/>
    </location>
</feature>
<feature type="transmembrane region" description="Helical" evidence="14">
    <location>
        <begin position="392"/>
        <end position="412"/>
    </location>
</feature>
<evidence type="ECO:0000256" key="2">
    <source>
        <dbReference type="ARBA" id="ARBA00006434"/>
    </source>
</evidence>
<comment type="catalytic activity">
    <reaction evidence="12">
        <text>L-proline(in) + Na(+)(in) = L-proline(out) + Na(+)(out)</text>
        <dbReference type="Rhea" id="RHEA:28967"/>
        <dbReference type="ChEBI" id="CHEBI:29101"/>
        <dbReference type="ChEBI" id="CHEBI:60039"/>
    </reaction>
</comment>
<feature type="transmembrane region" description="Helical" evidence="14">
    <location>
        <begin position="449"/>
        <end position="467"/>
    </location>
</feature>
<evidence type="ECO:0000256" key="10">
    <source>
        <dbReference type="ARBA" id="ARBA00023136"/>
    </source>
</evidence>
<keyword evidence="6 14" id="KW-0769">Symport</keyword>
<evidence type="ECO:0000256" key="4">
    <source>
        <dbReference type="ARBA" id="ARBA00022475"/>
    </source>
</evidence>
<dbReference type="GO" id="GO:0031402">
    <property type="term" value="F:sodium ion binding"/>
    <property type="evidence" value="ECO:0007669"/>
    <property type="project" value="UniProtKB-UniRule"/>
</dbReference>
<comment type="function">
    <text evidence="14">Catalyzes the sodium-dependent uptake of extracellular L-proline.</text>
</comment>
<evidence type="ECO:0000256" key="8">
    <source>
        <dbReference type="ARBA" id="ARBA00023053"/>
    </source>
</evidence>
<dbReference type="CDD" id="cd11475">
    <property type="entry name" value="SLC5sbd_PutP"/>
    <property type="match status" value="1"/>
</dbReference>
<feature type="transmembrane region" description="Helical" evidence="14">
    <location>
        <begin position="266"/>
        <end position="292"/>
    </location>
</feature>
<keyword evidence="11 14" id="KW-0739">Sodium transport</keyword>
<feature type="transmembrane region" description="Helical" evidence="14">
    <location>
        <begin position="7"/>
        <end position="24"/>
    </location>
</feature>
<dbReference type="AlphaFoldDB" id="A0A220VFK3"/>
<keyword evidence="16" id="KW-1185">Reference proteome</keyword>
<keyword evidence="4" id="KW-1003">Cell membrane</keyword>
<dbReference type="PANTHER" id="PTHR48086">
    <property type="entry name" value="SODIUM/PROLINE SYMPORTER-RELATED"/>
    <property type="match status" value="1"/>
</dbReference>
<dbReference type="InterPro" id="IPR050277">
    <property type="entry name" value="Sodium:Solute_Symporter"/>
</dbReference>
<reference evidence="15 16" key="1">
    <citation type="journal article" date="2016" name="Int. J. Syst. Evol. Microbiol.">
        <title>Paraphotobacterium marinum gen. nov., sp. nov., a member of the family Vibrionaceae, isolated from surface seawater.</title>
        <authorList>
            <person name="Huang Z."/>
            <person name="Dong C."/>
            <person name="Shao Z."/>
        </authorList>
    </citation>
    <scope>NUCLEOTIDE SEQUENCE [LARGE SCALE GENOMIC DNA]</scope>
    <source>
        <strain evidence="15 16">NSCS20N07D</strain>
    </source>
</reference>
<evidence type="ECO:0000256" key="6">
    <source>
        <dbReference type="ARBA" id="ARBA00022847"/>
    </source>
</evidence>
<keyword evidence="14" id="KW-0029">Amino-acid transport</keyword>
<evidence type="ECO:0000256" key="12">
    <source>
        <dbReference type="ARBA" id="ARBA00033708"/>
    </source>
</evidence>
<dbReference type="GO" id="GO:0005298">
    <property type="term" value="F:proline:sodium symporter activity"/>
    <property type="evidence" value="ECO:0007669"/>
    <property type="project" value="UniProtKB-UniRule"/>
</dbReference>
<evidence type="ECO:0000256" key="13">
    <source>
        <dbReference type="RuleBase" id="RU362091"/>
    </source>
</evidence>
<dbReference type="PANTHER" id="PTHR48086:SF3">
    <property type="entry name" value="SODIUM_PROLINE SYMPORTER"/>
    <property type="match status" value="1"/>
</dbReference>
<keyword evidence="10 14" id="KW-0472">Membrane</keyword>
<protein>
    <recommendedName>
        <fullName evidence="14">Sodium/proline symporter</fullName>
    </recommendedName>
    <alternativeName>
        <fullName evidence="14">Proline permease</fullName>
    </alternativeName>
</protein>
<organism evidence="15 16">
    <name type="scientific">Paraphotobacterium marinum</name>
    <dbReference type="NCBI Taxonomy" id="1755811"/>
    <lineage>
        <taxon>Bacteria</taxon>
        <taxon>Pseudomonadati</taxon>
        <taxon>Pseudomonadota</taxon>
        <taxon>Gammaproteobacteria</taxon>
        <taxon>Vibrionales</taxon>
        <taxon>Vibrionaceae</taxon>
        <taxon>Paraphotobacterium</taxon>
    </lineage>
</organism>
<dbReference type="PROSITE" id="PS50283">
    <property type="entry name" value="NA_SOLUT_SYMP_3"/>
    <property type="match status" value="1"/>
</dbReference>
<keyword evidence="5 14" id="KW-0812">Transmembrane</keyword>
<feature type="transmembrane region" description="Helical" evidence="14">
    <location>
        <begin position="312"/>
        <end position="340"/>
    </location>
</feature>
<evidence type="ECO:0000256" key="3">
    <source>
        <dbReference type="ARBA" id="ARBA00022448"/>
    </source>
</evidence>
<keyword evidence="9 14" id="KW-0406">Ion transport</keyword>
<name>A0A220VFK3_9GAMM</name>
<dbReference type="GO" id="GO:0015824">
    <property type="term" value="P:proline transport"/>
    <property type="evidence" value="ECO:0007669"/>
    <property type="project" value="UniProtKB-UniRule"/>
</dbReference>
<evidence type="ECO:0000256" key="1">
    <source>
        <dbReference type="ARBA" id="ARBA00004651"/>
    </source>
</evidence>
<feature type="transmembrane region" description="Helical" evidence="14">
    <location>
        <begin position="160"/>
        <end position="181"/>
    </location>
</feature>
<keyword evidence="7 14" id="KW-1133">Transmembrane helix</keyword>
<feature type="transmembrane region" description="Helical" evidence="14">
    <location>
        <begin position="417"/>
        <end position="437"/>
    </location>
</feature>
<feature type="transmembrane region" description="Helical" evidence="14">
    <location>
        <begin position="188"/>
        <end position="205"/>
    </location>
</feature>